<evidence type="ECO:0000313" key="1">
    <source>
        <dbReference type="EMBL" id="MCV2880395.1"/>
    </source>
</evidence>
<dbReference type="Proteomes" id="UP001526166">
    <property type="component" value="Unassembled WGS sequence"/>
</dbReference>
<sequence length="171" mass="19653">MTDKTLESLNFLEQGELIQQTMEEAPEDFPTLLKDLKIGKRKAYYLAAVVRAFEGIPAPRERLLRIGWTKLHLAHEYVDSKNWKPLLAKAEELSAYRLKEYLQTGKVEDPKNCVLLYFTDEEFEIFKEAIGPLIVKGSPREKETALIAALRNLKDTTGSLKLKPPPKTWHK</sequence>
<accession>A0ABT3A496</accession>
<protein>
    <submittedName>
        <fullName evidence="1">Uncharacterized protein</fullName>
    </submittedName>
</protein>
<comment type="caution">
    <text evidence="1">The sequence shown here is derived from an EMBL/GenBank/DDBJ whole genome shotgun (WGS) entry which is preliminary data.</text>
</comment>
<gene>
    <name evidence="1" type="ORF">OE699_16345</name>
</gene>
<reference evidence="1 2" key="1">
    <citation type="submission" date="2022-10" db="EMBL/GenBank/DDBJ databases">
        <title>Sinirhodobacter sp. nov., isolated from ocean surface sediments.</title>
        <authorList>
            <person name="He W."/>
            <person name="Wang L."/>
            <person name="Zhang D.-F."/>
        </authorList>
    </citation>
    <scope>NUCLEOTIDE SEQUENCE [LARGE SCALE GENOMIC DNA]</scope>
    <source>
        <strain evidence="1 2">WL0115</strain>
    </source>
</reference>
<dbReference type="RefSeq" id="WP_263848679.1">
    <property type="nucleotide sequence ID" value="NZ_JAOWKW010000028.1"/>
</dbReference>
<keyword evidence="2" id="KW-1185">Reference proteome</keyword>
<organism evidence="1 2">
    <name type="scientific">Sedimentimonas flavescens</name>
    <dbReference type="NCBI Taxonomy" id="2851012"/>
    <lineage>
        <taxon>Bacteria</taxon>
        <taxon>Pseudomonadati</taxon>
        <taxon>Pseudomonadota</taxon>
        <taxon>Alphaproteobacteria</taxon>
        <taxon>Rhodobacterales</taxon>
        <taxon>Rhodobacter group</taxon>
        <taxon>Sedimentimonas</taxon>
    </lineage>
</organism>
<dbReference type="EMBL" id="JAOWKW010000028">
    <property type="protein sequence ID" value="MCV2880395.1"/>
    <property type="molecule type" value="Genomic_DNA"/>
</dbReference>
<name>A0ABT3A496_9RHOB</name>
<proteinExistence type="predicted"/>
<evidence type="ECO:0000313" key="2">
    <source>
        <dbReference type="Proteomes" id="UP001526166"/>
    </source>
</evidence>